<name>A0A399SJK8_9BACT</name>
<proteinExistence type="predicted"/>
<organism evidence="1 2">
    <name type="scientific">Pontibacter oryzae</name>
    <dbReference type="NCBI Taxonomy" id="2304593"/>
    <lineage>
        <taxon>Bacteria</taxon>
        <taxon>Pseudomonadati</taxon>
        <taxon>Bacteroidota</taxon>
        <taxon>Cytophagia</taxon>
        <taxon>Cytophagales</taxon>
        <taxon>Hymenobacteraceae</taxon>
        <taxon>Pontibacter</taxon>
    </lineage>
</organism>
<comment type="caution">
    <text evidence="1">The sequence shown here is derived from an EMBL/GenBank/DDBJ whole genome shotgun (WGS) entry which is preliminary data.</text>
</comment>
<keyword evidence="2" id="KW-1185">Reference proteome</keyword>
<dbReference type="EMBL" id="QWGE01000002">
    <property type="protein sequence ID" value="RIJ41945.1"/>
    <property type="molecule type" value="Genomic_DNA"/>
</dbReference>
<dbReference type="AlphaFoldDB" id="A0A399SJK8"/>
<accession>A0A399SJK8</accession>
<gene>
    <name evidence="1" type="ORF">D1627_08045</name>
</gene>
<reference evidence="2" key="1">
    <citation type="submission" date="2018-08" db="EMBL/GenBank/DDBJ databases">
        <title>Mucilaginibacter sp. MYSH2.</title>
        <authorList>
            <person name="Seo T."/>
        </authorList>
    </citation>
    <scope>NUCLEOTIDE SEQUENCE [LARGE SCALE GENOMIC DNA]</scope>
    <source>
        <strain evidence="2">KIRAN</strain>
    </source>
</reference>
<dbReference type="OrthoDB" id="852541at2"/>
<evidence type="ECO:0008006" key="3">
    <source>
        <dbReference type="Google" id="ProtNLM"/>
    </source>
</evidence>
<evidence type="ECO:0000313" key="2">
    <source>
        <dbReference type="Proteomes" id="UP000266005"/>
    </source>
</evidence>
<dbReference type="RefSeq" id="WP_119431689.1">
    <property type="nucleotide sequence ID" value="NZ_QWGE01000002.1"/>
</dbReference>
<protein>
    <recommendedName>
        <fullName evidence="3">STAS/SEC14 domain-containing protein</fullName>
    </recommendedName>
</protein>
<evidence type="ECO:0000313" key="1">
    <source>
        <dbReference type="EMBL" id="RIJ41945.1"/>
    </source>
</evidence>
<sequence length="135" mass="15262">MPFEVKYDSSFYRIEVDECQNLLKSKWLRPVSTEEMIEGGTKLFEVLRDTKVEKGVADATVLSSLSAEAKEWMSAKFYELLSQTQLKKLARVLPDTLFTRIALESVVTRAEASGVTKFDVKSFTAIDEAQAWLDA</sequence>
<dbReference type="Proteomes" id="UP000266005">
    <property type="component" value="Unassembled WGS sequence"/>
</dbReference>